<name>A0A3M5NXI3_PSEVI</name>
<dbReference type="AlphaFoldDB" id="A0A3M5NXI3"/>
<dbReference type="EMBL" id="RBTP01000074">
    <property type="protein sequence ID" value="RMT77150.1"/>
    <property type="molecule type" value="Genomic_DNA"/>
</dbReference>
<organism evidence="1 2">
    <name type="scientific">Pseudomonas viridiflava</name>
    <name type="common">Phytomonas viridiflava</name>
    <dbReference type="NCBI Taxonomy" id="33069"/>
    <lineage>
        <taxon>Bacteria</taxon>
        <taxon>Pseudomonadati</taxon>
        <taxon>Pseudomonadota</taxon>
        <taxon>Gammaproteobacteria</taxon>
        <taxon>Pseudomonadales</taxon>
        <taxon>Pseudomonadaceae</taxon>
        <taxon>Pseudomonas</taxon>
    </lineage>
</organism>
<sequence length="150" mass="16669">MPITQKKKIYKILAFGLAIALPSTLGLSSKGPPKKKPHRQSSQVYSVTLGRFNLDIPESMELADIALNKDAPPIKVYFDYIKPRAEQLINSSLATIKNNEVGRKTIEKPAEILQPSDDTWLIAYNHKRLTGVDVYGKPMDEVSNSSLGFV</sequence>
<evidence type="ECO:0000313" key="1">
    <source>
        <dbReference type="EMBL" id="RMT77150.1"/>
    </source>
</evidence>
<evidence type="ECO:0000313" key="2">
    <source>
        <dbReference type="Proteomes" id="UP000273854"/>
    </source>
</evidence>
<dbReference type="Proteomes" id="UP000273854">
    <property type="component" value="Unassembled WGS sequence"/>
</dbReference>
<dbReference type="RefSeq" id="WP_259640744.1">
    <property type="nucleotide sequence ID" value="NZ_RBTP01000074.1"/>
</dbReference>
<proteinExistence type="predicted"/>
<comment type="caution">
    <text evidence="1">The sequence shown here is derived from an EMBL/GenBank/DDBJ whole genome shotgun (WGS) entry which is preliminary data.</text>
</comment>
<gene>
    <name evidence="1" type="ORF">ALP40_200056</name>
</gene>
<accession>A0A3M5NXI3</accession>
<protein>
    <submittedName>
        <fullName evidence="1">Uncharacterized protein</fullName>
    </submittedName>
</protein>
<reference evidence="1 2" key="1">
    <citation type="submission" date="2018-08" db="EMBL/GenBank/DDBJ databases">
        <title>Recombination of ecologically and evolutionarily significant loci maintains genetic cohesion in the Pseudomonas syringae species complex.</title>
        <authorList>
            <person name="Dillon M."/>
            <person name="Thakur S."/>
            <person name="Almeida R.N.D."/>
            <person name="Weir B.S."/>
            <person name="Guttman D.S."/>
        </authorList>
    </citation>
    <scope>NUCLEOTIDE SEQUENCE [LARGE SCALE GENOMIC DNA]</scope>
    <source>
        <strain evidence="1 2">ICMP 19473</strain>
    </source>
</reference>